<comment type="caution">
    <text evidence="5">The sequence shown here is derived from an EMBL/GenBank/DDBJ whole genome shotgun (WGS) entry which is preliminary data.</text>
</comment>
<gene>
    <name evidence="5" type="ORF">GCM10008932_24140</name>
</gene>
<dbReference type="EMBL" id="BAAACW010000165">
    <property type="protein sequence ID" value="GAA0371992.1"/>
    <property type="molecule type" value="Genomic_DNA"/>
</dbReference>
<evidence type="ECO:0000313" key="5">
    <source>
        <dbReference type="EMBL" id="GAA0371992.1"/>
    </source>
</evidence>
<comment type="similarity">
    <text evidence="4">Belongs to the HepT RNase toxin family.</text>
</comment>
<keyword evidence="6" id="KW-1185">Reference proteome</keyword>
<organism evidence="5 6">
    <name type="scientific">Alkalibacterium iburiense</name>
    <dbReference type="NCBI Taxonomy" id="290589"/>
    <lineage>
        <taxon>Bacteria</taxon>
        <taxon>Bacillati</taxon>
        <taxon>Bacillota</taxon>
        <taxon>Bacilli</taxon>
        <taxon>Lactobacillales</taxon>
        <taxon>Carnobacteriaceae</taxon>
        <taxon>Alkalibacterium</taxon>
    </lineage>
</organism>
<evidence type="ECO:0000256" key="2">
    <source>
        <dbReference type="ARBA" id="ARBA00022722"/>
    </source>
</evidence>
<evidence type="ECO:0000313" key="6">
    <source>
        <dbReference type="Proteomes" id="UP001501166"/>
    </source>
</evidence>
<dbReference type="Gene3D" id="1.20.120.580">
    <property type="entry name" value="bsu32300-like"/>
    <property type="match status" value="1"/>
</dbReference>
<protein>
    <recommendedName>
        <fullName evidence="7">DUF86 domain-containing protein</fullName>
    </recommendedName>
</protein>
<proteinExistence type="inferred from homology"/>
<keyword evidence="1" id="KW-1277">Toxin-antitoxin system</keyword>
<reference evidence="5 6" key="1">
    <citation type="journal article" date="2019" name="Int. J. Syst. Evol. Microbiol.">
        <title>The Global Catalogue of Microorganisms (GCM) 10K type strain sequencing project: providing services to taxonomists for standard genome sequencing and annotation.</title>
        <authorList>
            <consortium name="The Broad Institute Genomics Platform"/>
            <consortium name="The Broad Institute Genome Sequencing Center for Infectious Disease"/>
            <person name="Wu L."/>
            <person name="Ma J."/>
        </authorList>
    </citation>
    <scope>NUCLEOTIDE SEQUENCE [LARGE SCALE GENOMIC DNA]</scope>
    <source>
        <strain evidence="5 6">JCM 12662</strain>
    </source>
</reference>
<accession>A0ABN0XST7</accession>
<dbReference type="InterPro" id="IPR008201">
    <property type="entry name" value="HepT-like"/>
</dbReference>
<dbReference type="Pfam" id="PF01934">
    <property type="entry name" value="HepT-like"/>
    <property type="match status" value="1"/>
</dbReference>
<name>A0ABN0XST7_9LACT</name>
<dbReference type="NCBIfam" id="NF047751">
    <property type="entry name" value="HepT_toxin"/>
    <property type="match status" value="1"/>
</dbReference>
<evidence type="ECO:0008006" key="7">
    <source>
        <dbReference type="Google" id="ProtNLM"/>
    </source>
</evidence>
<dbReference type="Proteomes" id="UP001501166">
    <property type="component" value="Unassembled WGS sequence"/>
</dbReference>
<dbReference type="InterPro" id="IPR037038">
    <property type="entry name" value="HepT-like_sf"/>
</dbReference>
<dbReference type="PANTHER" id="PTHR33397:SF3">
    <property type="entry name" value="MRNA NUCLEASE HEPT"/>
    <property type="match status" value="1"/>
</dbReference>
<dbReference type="InterPro" id="IPR052379">
    <property type="entry name" value="Type_VII_TA_RNase"/>
</dbReference>
<sequence length="78" mass="9182">MYLVSINKLGIPQNSIDAFEVLYKNNVISQEILKRIKGMMGFRNIAVHNYQEINLMILQKIIENHLDDFEEFINNVNK</sequence>
<evidence type="ECO:0000256" key="1">
    <source>
        <dbReference type="ARBA" id="ARBA00022649"/>
    </source>
</evidence>
<keyword evidence="2" id="KW-0540">Nuclease</keyword>
<evidence type="ECO:0000256" key="3">
    <source>
        <dbReference type="ARBA" id="ARBA00022801"/>
    </source>
</evidence>
<dbReference type="PANTHER" id="PTHR33397">
    <property type="entry name" value="UPF0331 PROTEIN YUTE"/>
    <property type="match status" value="1"/>
</dbReference>
<evidence type="ECO:0000256" key="4">
    <source>
        <dbReference type="ARBA" id="ARBA00024207"/>
    </source>
</evidence>
<keyword evidence="3" id="KW-0378">Hydrolase</keyword>